<dbReference type="InterPro" id="IPR000121">
    <property type="entry name" value="PEP_util_C"/>
</dbReference>
<keyword evidence="12 17" id="KW-0598">Phosphotransferase system</keyword>
<evidence type="ECO:0000256" key="2">
    <source>
        <dbReference type="ARBA" id="ARBA00001946"/>
    </source>
</evidence>
<dbReference type="EMBL" id="FXTH01000008">
    <property type="protein sequence ID" value="SMO66864.1"/>
    <property type="molecule type" value="Genomic_DNA"/>
</dbReference>
<feature type="domain" description="PEP-utilising enzyme C-terminal" evidence="23">
    <location>
        <begin position="259"/>
        <end position="544"/>
    </location>
</feature>
<dbReference type="OrthoDB" id="9765468at2"/>
<dbReference type="Pfam" id="PF00391">
    <property type="entry name" value="PEP-utilizers"/>
    <property type="match status" value="1"/>
</dbReference>
<evidence type="ECO:0000256" key="19">
    <source>
        <dbReference type="PIRSR" id="PIRSR000732-2"/>
    </source>
</evidence>
<feature type="binding site" evidence="19">
    <location>
        <begin position="460"/>
        <end position="461"/>
    </location>
    <ligand>
        <name>phosphoenolpyruvate</name>
        <dbReference type="ChEBI" id="CHEBI:58702"/>
    </ligand>
</feature>
<evidence type="ECO:0000256" key="4">
    <source>
        <dbReference type="ARBA" id="ARBA00004496"/>
    </source>
</evidence>
<dbReference type="InterPro" id="IPR036618">
    <property type="entry name" value="PtsI_HPr-bd_sf"/>
</dbReference>
<dbReference type="GO" id="GO:0005737">
    <property type="term" value="C:cytoplasm"/>
    <property type="evidence" value="ECO:0007669"/>
    <property type="project" value="UniProtKB-SubCell"/>
</dbReference>
<dbReference type="PANTHER" id="PTHR46244">
    <property type="entry name" value="PHOSPHOENOLPYRUVATE-PROTEIN PHOSPHOTRANSFERASE"/>
    <property type="match status" value="1"/>
</dbReference>
<dbReference type="SUPFAM" id="SSF51621">
    <property type="entry name" value="Phosphoenolpyruvate/pyruvate domain"/>
    <property type="match status" value="1"/>
</dbReference>
<evidence type="ECO:0000256" key="1">
    <source>
        <dbReference type="ARBA" id="ARBA00000683"/>
    </source>
</evidence>
<keyword evidence="9 17" id="KW-0963">Cytoplasm</keyword>
<keyword evidence="11 17" id="KW-0808">Transferase</keyword>
<feature type="binding site" evidence="20">
    <location>
        <position position="461"/>
    </location>
    <ligand>
        <name>Mg(2+)</name>
        <dbReference type="ChEBI" id="CHEBI:18420"/>
    </ligand>
</feature>
<proteinExistence type="inferred from homology"/>
<gene>
    <name evidence="25" type="ORF">SAMN06265218_108165</name>
</gene>
<feature type="binding site" evidence="19">
    <location>
        <position position="471"/>
    </location>
    <ligand>
        <name>phosphoenolpyruvate</name>
        <dbReference type="ChEBI" id="CHEBI:58702"/>
    </ligand>
</feature>
<evidence type="ECO:0000256" key="15">
    <source>
        <dbReference type="ARBA" id="ARBA00022842"/>
    </source>
</evidence>
<comment type="function">
    <text evidence="3 17">General (non sugar-specific) component of the phosphoenolpyruvate-dependent sugar phosphotransferase system (sugar PTS). This major carbohydrate active-transport system catalyzes the phosphorylation of incoming sugar substrates concomitantly with their translocation across the cell membrane. Enzyme I transfers the phosphoryl group from phosphoenolpyruvate (PEP) to the phosphoryl carrier protein (HPr).</text>
</comment>
<evidence type="ECO:0000256" key="12">
    <source>
        <dbReference type="ARBA" id="ARBA00022683"/>
    </source>
</evidence>
<sequence>MMMKDNISTEEMLLSGAPAAPGIAMGRTSIYRRNRPTISSQAIADDEIEQQLAHFEKALEEARKEIRELLQAQNNAEVRELLQAHIEMINDPDLRKRVEIEIHKYNQPADAAIEKVFGTYLDLMENNQQGMLQDRSVDISDVRDRLIQLINNDEEEEIEEGSILVAAELSPREVIEFSEQNIRGIVMDRGGTTSHAVILARSMRIPTVVGVKDASSSISTQELIILNGDHGEVVVNPTLATRKKYDKIVTRAADEESQRQKICAHPNKTSDGCPFTLQANIEFEEELAAVEAVRAEGIGLLRTESLYLRHDQFDDEQKQYSFYQSILDKTAPHPVTIRLFDAGGDKFFDLGQQEHNPFLGWRGIRLLLDEQALLEQQLRAILKTAAAYPGRVRILVPMVSSLEEVAAIKERVDKLKEQLCTEIGVAKIDVRLGIMVEVPAVAMDAEHFAREVDFMSIGTNDLTQYLLAVDRGNERISGLYDQRHPSVWKMIQKVIEAGAATNTPVSVCGELASDPVAACGLLGLGLNELSMTPGALPRVKKTLCSHSMDEMRELSENIVASTRVSEVKELFADFSTKSSYLE</sequence>
<dbReference type="Gene3D" id="3.20.20.60">
    <property type="entry name" value="Phosphoenolpyruvate-binding domains"/>
    <property type="match status" value="1"/>
</dbReference>
<dbReference type="InterPro" id="IPR006318">
    <property type="entry name" value="PTS_EI-like"/>
</dbReference>
<feature type="domain" description="PEP-utilising enzyme mobile" evidence="22">
    <location>
        <begin position="158"/>
        <end position="231"/>
    </location>
</feature>
<evidence type="ECO:0000256" key="6">
    <source>
        <dbReference type="ARBA" id="ARBA00012232"/>
    </source>
</evidence>
<keyword evidence="10 17" id="KW-0762">Sugar transport</keyword>
<dbReference type="PIRSF" id="PIRSF000732">
    <property type="entry name" value="PTS_enzyme_I"/>
    <property type="match status" value="1"/>
</dbReference>
<comment type="catalytic activity">
    <reaction evidence="1 17">
        <text>L-histidyl-[protein] + phosphoenolpyruvate = N(pros)-phospho-L-histidyl-[protein] + pyruvate</text>
        <dbReference type="Rhea" id="RHEA:23880"/>
        <dbReference type="Rhea" id="RHEA-COMP:9745"/>
        <dbReference type="Rhea" id="RHEA-COMP:9746"/>
        <dbReference type="ChEBI" id="CHEBI:15361"/>
        <dbReference type="ChEBI" id="CHEBI:29979"/>
        <dbReference type="ChEBI" id="CHEBI:58702"/>
        <dbReference type="ChEBI" id="CHEBI:64837"/>
        <dbReference type="EC" id="2.7.3.9"/>
    </reaction>
</comment>
<dbReference type="SUPFAM" id="SSF47831">
    <property type="entry name" value="Enzyme I of the PEP:sugar phosphotransferase system HPr-binding (sub)domain"/>
    <property type="match status" value="1"/>
</dbReference>
<feature type="active site" description="Tele-phosphohistidine intermediate" evidence="18">
    <location>
        <position position="195"/>
    </location>
</feature>
<dbReference type="Pfam" id="PF05524">
    <property type="entry name" value="PEP-utilisers_N"/>
    <property type="match status" value="1"/>
</dbReference>
<keyword evidence="8 17" id="KW-0813">Transport</keyword>
<comment type="cofactor">
    <cofactor evidence="2 17 20">
        <name>Mg(2+)</name>
        <dbReference type="ChEBI" id="CHEBI:18420"/>
    </cofactor>
</comment>
<evidence type="ECO:0000259" key="22">
    <source>
        <dbReference type="Pfam" id="PF00391"/>
    </source>
</evidence>
<evidence type="ECO:0000259" key="23">
    <source>
        <dbReference type="Pfam" id="PF02896"/>
    </source>
</evidence>
<dbReference type="InterPro" id="IPR008279">
    <property type="entry name" value="PEP-util_enz_mobile_dom"/>
</dbReference>
<keyword evidence="26" id="KW-1185">Reference proteome</keyword>
<dbReference type="GO" id="GO:0016301">
    <property type="term" value="F:kinase activity"/>
    <property type="evidence" value="ECO:0007669"/>
    <property type="project" value="UniProtKB-KW"/>
</dbReference>
<dbReference type="InterPro" id="IPR008731">
    <property type="entry name" value="PTS_EIN"/>
</dbReference>
<feature type="binding site" evidence="20">
    <location>
        <position position="437"/>
    </location>
    <ligand>
        <name>Mg(2+)</name>
        <dbReference type="ChEBI" id="CHEBI:18420"/>
    </ligand>
</feature>
<dbReference type="InterPro" id="IPR040442">
    <property type="entry name" value="Pyrv_kinase-like_dom_sf"/>
</dbReference>
<feature type="binding site" evidence="19">
    <location>
        <position position="302"/>
    </location>
    <ligand>
        <name>phosphoenolpyruvate</name>
        <dbReference type="ChEBI" id="CHEBI:58702"/>
    </ligand>
</feature>
<dbReference type="InterPro" id="IPR018274">
    <property type="entry name" value="PEP_util_AS"/>
</dbReference>
<evidence type="ECO:0000256" key="14">
    <source>
        <dbReference type="ARBA" id="ARBA00022777"/>
    </source>
</evidence>
<evidence type="ECO:0000256" key="21">
    <source>
        <dbReference type="SAM" id="Coils"/>
    </source>
</evidence>
<evidence type="ECO:0000256" key="3">
    <source>
        <dbReference type="ARBA" id="ARBA00002728"/>
    </source>
</evidence>
<dbReference type="RefSeq" id="WP_142714584.1">
    <property type="nucleotide sequence ID" value="NZ_FXTH01000008.1"/>
</dbReference>
<evidence type="ECO:0000313" key="25">
    <source>
        <dbReference type="EMBL" id="SMO66864.1"/>
    </source>
</evidence>
<comment type="subcellular location">
    <subcellularLocation>
        <location evidence="4 17">Cytoplasm</location>
    </subcellularLocation>
</comment>
<evidence type="ECO:0000256" key="20">
    <source>
        <dbReference type="PIRSR" id="PIRSR000732-3"/>
    </source>
</evidence>
<dbReference type="GO" id="GO:0009401">
    <property type="term" value="P:phosphoenolpyruvate-dependent sugar phosphotransferase system"/>
    <property type="evidence" value="ECO:0007669"/>
    <property type="project" value="UniProtKB-KW"/>
</dbReference>
<dbReference type="InterPro" id="IPR036637">
    <property type="entry name" value="Phosphohistidine_dom_sf"/>
</dbReference>
<keyword evidence="14 17" id="KW-0418">Kinase</keyword>
<evidence type="ECO:0000256" key="16">
    <source>
        <dbReference type="ARBA" id="ARBA00033235"/>
    </source>
</evidence>
<dbReference type="InterPro" id="IPR015813">
    <property type="entry name" value="Pyrv/PenolPyrv_kinase-like_dom"/>
</dbReference>
<dbReference type="InterPro" id="IPR023151">
    <property type="entry name" value="PEP_util_CS"/>
</dbReference>
<evidence type="ECO:0000256" key="9">
    <source>
        <dbReference type="ARBA" id="ARBA00022490"/>
    </source>
</evidence>
<evidence type="ECO:0000256" key="8">
    <source>
        <dbReference type="ARBA" id="ARBA00022448"/>
    </source>
</evidence>
<dbReference type="PANTHER" id="PTHR46244:SF3">
    <property type="entry name" value="PHOSPHOENOLPYRUVATE-PROTEIN PHOSPHOTRANSFERASE"/>
    <property type="match status" value="1"/>
</dbReference>
<evidence type="ECO:0000313" key="26">
    <source>
        <dbReference type="Proteomes" id="UP000317593"/>
    </source>
</evidence>
<keyword evidence="15 17" id="KW-0460">Magnesium</keyword>
<organism evidence="25 26">
    <name type="scientific">Fodinibius sediminis</name>
    <dbReference type="NCBI Taxonomy" id="1214077"/>
    <lineage>
        <taxon>Bacteria</taxon>
        <taxon>Pseudomonadati</taxon>
        <taxon>Balneolota</taxon>
        <taxon>Balneolia</taxon>
        <taxon>Balneolales</taxon>
        <taxon>Balneolaceae</taxon>
        <taxon>Fodinibius</taxon>
    </lineage>
</organism>
<dbReference type="PROSITE" id="PS00742">
    <property type="entry name" value="PEP_ENZYMES_2"/>
    <property type="match status" value="1"/>
</dbReference>
<dbReference type="PRINTS" id="PR01736">
    <property type="entry name" value="PHPHTRNFRASE"/>
</dbReference>
<dbReference type="GO" id="GO:0008965">
    <property type="term" value="F:phosphoenolpyruvate-protein phosphotransferase activity"/>
    <property type="evidence" value="ECO:0007669"/>
    <property type="project" value="UniProtKB-EC"/>
</dbReference>
<feature type="domain" description="Phosphotransferase system enzyme I N-terminal" evidence="24">
    <location>
        <begin position="16"/>
        <end position="135"/>
    </location>
</feature>
<evidence type="ECO:0000256" key="17">
    <source>
        <dbReference type="PIRNR" id="PIRNR000732"/>
    </source>
</evidence>
<dbReference type="PROSITE" id="PS00370">
    <property type="entry name" value="PEP_ENZYMES_PHOS_SITE"/>
    <property type="match status" value="1"/>
</dbReference>
<keyword evidence="13 17" id="KW-0479">Metal-binding</keyword>
<dbReference type="SUPFAM" id="SSF52009">
    <property type="entry name" value="Phosphohistidine domain"/>
    <property type="match status" value="1"/>
</dbReference>
<evidence type="ECO:0000259" key="24">
    <source>
        <dbReference type="Pfam" id="PF05524"/>
    </source>
</evidence>
<protein>
    <recommendedName>
        <fullName evidence="7 17">Phosphoenolpyruvate-protein phosphotransferase</fullName>
        <ecNumber evidence="6 17">2.7.3.9</ecNumber>
    </recommendedName>
    <alternativeName>
        <fullName evidence="16 17">Phosphotransferase system, enzyme I</fullName>
    </alternativeName>
</protein>
<evidence type="ECO:0000256" key="7">
    <source>
        <dbReference type="ARBA" id="ARBA00016544"/>
    </source>
</evidence>
<feature type="coiled-coil region" evidence="21">
    <location>
        <begin position="45"/>
        <end position="79"/>
    </location>
</feature>
<dbReference type="Pfam" id="PF02896">
    <property type="entry name" value="PEP-utilizers_C"/>
    <property type="match status" value="1"/>
</dbReference>
<dbReference type="GO" id="GO:0046872">
    <property type="term" value="F:metal ion binding"/>
    <property type="evidence" value="ECO:0007669"/>
    <property type="project" value="UniProtKB-KW"/>
</dbReference>
<dbReference type="EC" id="2.7.3.9" evidence="6 17"/>
<feature type="binding site" evidence="19">
    <location>
        <position position="338"/>
    </location>
    <ligand>
        <name>phosphoenolpyruvate</name>
        <dbReference type="ChEBI" id="CHEBI:58702"/>
    </ligand>
</feature>
<evidence type="ECO:0000256" key="10">
    <source>
        <dbReference type="ARBA" id="ARBA00022597"/>
    </source>
</evidence>
<dbReference type="InterPro" id="IPR024692">
    <property type="entry name" value="PTS_EI"/>
</dbReference>
<dbReference type="Gene3D" id="1.10.274.10">
    <property type="entry name" value="PtsI, HPr-binding domain"/>
    <property type="match status" value="1"/>
</dbReference>
<dbReference type="Proteomes" id="UP000317593">
    <property type="component" value="Unassembled WGS sequence"/>
</dbReference>
<dbReference type="Gene3D" id="3.50.30.10">
    <property type="entry name" value="Phosphohistidine domain"/>
    <property type="match status" value="1"/>
</dbReference>
<keyword evidence="21" id="KW-0175">Coiled coil</keyword>
<name>A0A521D599_9BACT</name>
<dbReference type="AlphaFoldDB" id="A0A521D599"/>
<comment type="similarity">
    <text evidence="5 17">Belongs to the PEP-utilizing enzyme family.</text>
</comment>
<evidence type="ECO:0000256" key="5">
    <source>
        <dbReference type="ARBA" id="ARBA00007837"/>
    </source>
</evidence>
<accession>A0A521D599</accession>
<dbReference type="InterPro" id="IPR050499">
    <property type="entry name" value="PEP-utilizing_PTS_enzyme"/>
</dbReference>
<feature type="active site" description="Proton donor" evidence="18">
    <location>
        <position position="508"/>
    </location>
</feature>
<reference evidence="25 26" key="1">
    <citation type="submission" date="2017-05" db="EMBL/GenBank/DDBJ databases">
        <authorList>
            <person name="Varghese N."/>
            <person name="Submissions S."/>
        </authorList>
    </citation>
    <scope>NUCLEOTIDE SEQUENCE [LARGE SCALE GENOMIC DNA]</scope>
    <source>
        <strain evidence="25 26">DSM 21194</strain>
    </source>
</reference>
<evidence type="ECO:0000256" key="11">
    <source>
        <dbReference type="ARBA" id="ARBA00022679"/>
    </source>
</evidence>
<evidence type="ECO:0000256" key="13">
    <source>
        <dbReference type="ARBA" id="ARBA00022723"/>
    </source>
</evidence>
<evidence type="ECO:0000256" key="18">
    <source>
        <dbReference type="PIRSR" id="PIRSR000732-1"/>
    </source>
</evidence>
<dbReference type="NCBIfam" id="TIGR01417">
    <property type="entry name" value="PTS_I_fam"/>
    <property type="match status" value="1"/>
</dbReference>